<sequence length="165" mass="18729">MEIGASGRNCVRRHGAGSPSIPSPQEQERKLEQEKLSGVVKSVHRRLRKKYREVGDFDKIWREHCEDAETLCEYAVAMKNLADNHWAKSCEGEGRIEWCCSVCREYFQNGGKKKALEKDKKRTVLATKTTPALNTHESSKLEGHSTNLSFTNSEIITEVYINVTS</sequence>
<dbReference type="InterPro" id="IPR021867">
    <property type="entry name" value="Bmt2/SAMTOR"/>
</dbReference>
<evidence type="ECO:0000256" key="3">
    <source>
        <dbReference type="ARBA" id="ARBA00022691"/>
    </source>
</evidence>
<evidence type="ECO:0000313" key="5">
    <source>
        <dbReference type="EMBL" id="KAF6085415.1"/>
    </source>
</evidence>
<reference evidence="5 6" key="1">
    <citation type="journal article" date="2020" name="Nature">
        <title>Six reference-quality genomes reveal evolution of bat adaptations.</title>
        <authorList>
            <person name="Jebb D."/>
            <person name="Huang Z."/>
            <person name="Pippel M."/>
            <person name="Hughes G.M."/>
            <person name="Lavrichenko K."/>
            <person name="Devanna P."/>
            <person name="Winkler S."/>
            <person name="Jermiin L.S."/>
            <person name="Skirmuntt E.C."/>
            <person name="Katzourakis A."/>
            <person name="Burkitt-Gray L."/>
            <person name="Ray D.A."/>
            <person name="Sullivan K.A.M."/>
            <person name="Roscito J.G."/>
            <person name="Kirilenko B.M."/>
            <person name="Davalos L.M."/>
            <person name="Corthals A.P."/>
            <person name="Power M.L."/>
            <person name="Jones G."/>
            <person name="Ransome R.D."/>
            <person name="Dechmann D.K.N."/>
            <person name="Locatelli A.G."/>
            <person name="Puechmaille S.J."/>
            <person name="Fedrigo O."/>
            <person name="Jarvis E.D."/>
            <person name="Hiller M."/>
            <person name="Vernes S.C."/>
            <person name="Myers E.W."/>
            <person name="Teeling E.C."/>
        </authorList>
    </citation>
    <scope>NUCLEOTIDE SEQUENCE [LARGE SCALE GENOMIC DNA]</scope>
    <source>
        <strain evidence="5">Bat1K_MPI-CBG_1</strain>
    </source>
</reference>
<evidence type="ECO:0000313" key="6">
    <source>
        <dbReference type="Proteomes" id="UP000664940"/>
    </source>
</evidence>
<keyword evidence="3" id="KW-0949">S-adenosyl-L-methionine</keyword>
<accession>A0A833Z5L3</accession>
<feature type="region of interest" description="Disordered" evidence="4">
    <location>
        <begin position="1"/>
        <end position="34"/>
    </location>
</feature>
<keyword evidence="1 5" id="KW-0489">Methyltransferase</keyword>
<keyword evidence="2 5" id="KW-0808">Transferase</keyword>
<evidence type="ECO:0000256" key="4">
    <source>
        <dbReference type="SAM" id="MobiDB-lite"/>
    </source>
</evidence>
<dbReference type="PANTHER" id="PTHR21008:SF0">
    <property type="entry name" value="S-ADENOSYLMETHIONINE SENSOR UPSTREAM OF MTORC1"/>
    <property type="match status" value="1"/>
</dbReference>
<comment type="caution">
    <text evidence="5">The sequence shown here is derived from an EMBL/GenBank/DDBJ whole genome shotgun (WGS) entry which is preliminary data.</text>
</comment>
<name>A0A833Z5L3_9CHIR</name>
<dbReference type="PANTHER" id="PTHR21008">
    <property type="entry name" value="S-ADENOSYLMETHIONINE SENSOR UPSTREAM OF MTORC1-RELATED"/>
    <property type="match status" value="1"/>
</dbReference>
<evidence type="ECO:0000256" key="1">
    <source>
        <dbReference type="ARBA" id="ARBA00022603"/>
    </source>
</evidence>
<dbReference type="GO" id="GO:1904262">
    <property type="term" value="P:negative regulation of TORC1 signaling"/>
    <property type="evidence" value="ECO:0007669"/>
    <property type="project" value="TreeGrafter"/>
</dbReference>
<dbReference type="Proteomes" id="UP000664940">
    <property type="component" value="Unassembled WGS sequence"/>
</dbReference>
<dbReference type="GO" id="GO:0032259">
    <property type="term" value="P:methylation"/>
    <property type="evidence" value="ECO:0007669"/>
    <property type="project" value="UniProtKB-KW"/>
</dbReference>
<gene>
    <name evidence="5" type="ORF">HJG60_001501</name>
</gene>
<organism evidence="5 6">
    <name type="scientific">Phyllostomus discolor</name>
    <name type="common">pale spear-nosed bat</name>
    <dbReference type="NCBI Taxonomy" id="89673"/>
    <lineage>
        <taxon>Eukaryota</taxon>
        <taxon>Metazoa</taxon>
        <taxon>Chordata</taxon>
        <taxon>Craniata</taxon>
        <taxon>Vertebrata</taxon>
        <taxon>Euteleostomi</taxon>
        <taxon>Mammalia</taxon>
        <taxon>Eutheria</taxon>
        <taxon>Laurasiatheria</taxon>
        <taxon>Chiroptera</taxon>
        <taxon>Yangochiroptera</taxon>
        <taxon>Phyllostomidae</taxon>
        <taxon>Phyllostominae</taxon>
        <taxon>Phyllostomus</taxon>
    </lineage>
</organism>
<dbReference type="GO" id="GO:0008168">
    <property type="term" value="F:methyltransferase activity"/>
    <property type="evidence" value="ECO:0007669"/>
    <property type="project" value="UniProtKB-KW"/>
</dbReference>
<dbReference type="AlphaFoldDB" id="A0A833Z5L3"/>
<dbReference type="EMBL" id="JABVXQ010000011">
    <property type="protein sequence ID" value="KAF6085415.1"/>
    <property type="molecule type" value="Genomic_DNA"/>
</dbReference>
<proteinExistence type="predicted"/>
<protein>
    <submittedName>
        <fullName evidence="5">Base methyltransferase of 25S rRNA 2-like protein</fullName>
    </submittedName>
</protein>
<evidence type="ECO:0000256" key="2">
    <source>
        <dbReference type="ARBA" id="ARBA00022679"/>
    </source>
</evidence>